<proteinExistence type="predicted"/>
<dbReference type="Gene3D" id="3.40.250.10">
    <property type="entry name" value="Rhodanese-like domain"/>
    <property type="match status" value="2"/>
</dbReference>
<feature type="domain" description="Rhodanese" evidence="3">
    <location>
        <begin position="163"/>
        <end position="275"/>
    </location>
</feature>
<dbReference type="InterPro" id="IPR045078">
    <property type="entry name" value="TST/MPST-like"/>
</dbReference>
<reference evidence="4 5" key="1">
    <citation type="submission" date="2024-07" db="EMBL/GenBank/DDBJ databases">
        <title>The genome sequence of type strain Sediminicola luteus GDMCC 1.2596T.</title>
        <authorList>
            <person name="Liu Y."/>
        </authorList>
    </citation>
    <scope>NUCLEOTIDE SEQUENCE [LARGE SCALE GENOMIC DNA]</scope>
    <source>
        <strain evidence="4 5">GDMCC 1.2596</strain>
    </source>
</reference>
<keyword evidence="1 4" id="KW-0808">Transferase</keyword>
<evidence type="ECO:0000313" key="4">
    <source>
        <dbReference type="EMBL" id="MET7028064.1"/>
    </source>
</evidence>
<dbReference type="PANTHER" id="PTHR11364:SF27">
    <property type="entry name" value="SULFURTRANSFERASE"/>
    <property type="match status" value="1"/>
</dbReference>
<dbReference type="PROSITE" id="PS50206">
    <property type="entry name" value="RHODANESE_3"/>
    <property type="match status" value="2"/>
</dbReference>
<evidence type="ECO:0000256" key="2">
    <source>
        <dbReference type="ARBA" id="ARBA00022737"/>
    </source>
</evidence>
<dbReference type="EC" id="2.8.1.-" evidence="4"/>
<dbReference type="GO" id="GO:0016740">
    <property type="term" value="F:transferase activity"/>
    <property type="evidence" value="ECO:0007669"/>
    <property type="project" value="UniProtKB-KW"/>
</dbReference>
<dbReference type="InterPro" id="IPR001763">
    <property type="entry name" value="Rhodanese-like_dom"/>
</dbReference>
<dbReference type="CDD" id="cd01448">
    <property type="entry name" value="TST_Repeat_1"/>
    <property type="match status" value="1"/>
</dbReference>
<feature type="domain" description="Rhodanese" evidence="3">
    <location>
        <begin position="16"/>
        <end position="132"/>
    </location>
</feature>
<gene>
    <name evidence="4" type="ORF">ABXZ32_01585</name>
</gene>
<evidence type="ECO:0000259" key="3">
    <source>
        <dbReference type="PROSITE" id="PS50206"/>
    </source>
</evidence>
<evidence type="ECO:0000313" key="5">
    <source>
        <dbReference type="Proteomes" id="UP001549773"/>
    </source>
</evidence>
<dbReference type="CDD" id="cd01449">
    <property type="entry name" value="TST_Repeat_2"/>
    <property type="match status" value="1"/>
</dbReference>
<name>A0ABV2TUR6_9FLAO</name>
<comment type="caution">
    <text evidence="4">The sequence shown here is derived from an EMBL/GenBank/DDBJ whole genome shotgun (WGS) entry which is preliminary data.</text>
</comment>
<protein>
    <submittedName>
        <fullName evidence="4">Sulfurtransferase</fullName>
        <ecNumber evidence="4">2.8.1.-</ecNumber>
    </submittedName>
</protein>
<dbReference type="Proteomes" id="UP001549773">
    <property type="component" value="Unassembled WGS sequence"/>
</dbReference>
<keyword evidence="5" id="KW-1185">Reference proteome</keyword>
<evidence type="ECO:0000256" key="1">
    <source>
        <dbReference type="ARBA" id="ARBA00022679"/>
    </source>
</evidence>
<dbReference type="SUPFAM" id="SSF52821">
    <property type="entry name" value="Rhodanese/Cell cycle control phosphatase"/>
    <property type="match status" value="2"/>
</dbReference>
<organism evidence="4 5">
    <name type="scientific">Sediminicola luteus</name>
    <dbReference type="NCBI Taxonomy" id="319238"/>
    <lineage>
        <taxon>Bacteria</taxon>
        <taxon>Pseudomonadati</taxon>
        <taxon>Bacteroidota</taxon>
        <taxon>Flavobacteriia</taxon>
        <taxon>Flavobacteriales</taxon>
        <taxon>Flavobacteriaceae</taxon>
        <taxon>Sediminicola</taxon>
    </lineage>
</organism>
<dbReference type="PANTHER" id="PTHR11364">
    <property type="entry name" value="THIOSULFATE SULFERTANSFERASE"/>
    <property type="match status" value="1"/>
</dbReference>
<dbReference type="InterPro" id="IPR036873">
    <property type="entry name" value="Rhodanese-like_dom_sf"/>
</dbReference>
<accession>A0ABV2TUR6</accession>
<dbReference type="Pfam" id="PF00581">
    <property type="entry name" value="Rhodanese"/>
    <property type="match status" value="2"/>
</dbReference>
<dbReference type="RefSeq" id="WP_354616930.1">
    <property type="nucleotide sequence ID" value="NZ_JBEWYP010000001.1"/>
</dbReference>
<dbReference type="EMBL" id="JBEWYP010000001">
    <property type="protein sequence ID" value="MET7028064.1"/>
    <property type="molecule type" value="Genomic_DNA"/>
</dbReference>
<sequence>MLAPLVTTEWLKSRMNDPKLIILDASMSENKSGDTSDLTNVRIKNARFFDLKNSFSDKDSNLPNMLPEEASFTVACQALGINADSLIVVYDNLGIYTSPRVWWMFKAMGHDNITVLDGGLPKWVKEGFPTEPIQEVTYPKGTFSAKFRPNKVKNAENILHNLKQNEAIVIDARSSGRFCGTEPEPRKDLKGGHIPGSLNLPYTDVLKDGQFLPKEDLKQVFEDLQLGDRPLVFSCGSGLTACIILLASELVQKNPTAVYDGSWTEWGQLNDAPIAT</sequence>
<keyword evidence="2" id="KW-0677">Repeat</keyword>
<dbReference type="SMART" id="SM00450">
    <property type="entry name" value="RHOD"/>
    <property type="match status" value="2"/>
</dbReference>